<dbReference type="AlphaFoldDB" id="A0A1D1Z219"/>
<gene>
    <name evidence="2" type="primary">ompB_2</name>
    <name evidence="2" type="ORF">g.14731</name>
</gene>
<feature type="region of interest" description="Disordered" evidence="1">
    <location>
        <begin position="148"/>
        <end position="175"/>
    </location>
</feature>
<protein>
    <submittedName>
        <fullName evidence="2">Outer membrane protein B</fullName>
    </submittedName>
</protein>
<feature type="non-terminal residue" evidence="2">
    <location>
        <position position="175"/>
    </location>
</feature>
<evidence type="ECO:0000313" key="2">
    <source>
        <dbReference type="EMBL" id="JAT60902.1"/>
    </source>
</evidence>
<name>A0A1D1Z219_9ARAE</name>
<dbReference type="EMBL" id="GDJX01007034">
    <property type="protein sequence ID" value="JAT60902.1"/>
    <property type="molecule type" value="Transcribed_RNA"/>
</dbReference>
<proteinExistence type="predicted"/>
<organism evidence="2">
    <name type="scientific">Anthurium amnicola</name>
    <dbReference type="NCBI Taxonomy" id="1678845"/>
    <lineage>
        <taxon>Eukaryota</taxon>
        <taxon>Viridiplantae</taxon>
        <taxon>Streptophyta</taxon>
        <taxon>Embryophyta</taxon>
        <taxon>Tracheophyta</taxon>
        <taxon>Spermatophyta</taxon>
        <taxon>Magnoliopsida</taxon>
        <taxon>Liliopsida</taxon>
        <taxon>Araceae</taxon>
        <taxon>Pothoideae</taxon>
        <taxon>Potheae</taxon>
        <taxon>Anthurium</taxon>
    </lineage>
</organism>
<evidence type="ECO:0000256" key="1">
    <source>
        <dbReference type="SAM" id="MobiDB-lite"/>
    </source>
</evidence>
<sequence>QNLTANDSATNSTEGPSYYLSATSTDGLVAFIKSEPGQTRYSSFLPQTTDDKEEVEYYLLLVNGSISTSSSESEHYYSMPSSPQTFLRLDSDGHLRVYQWSPAKSDWVIPRDLLSPDQVFSLNNNHRQLDEEATPHNSTAFVKVATGIRQTNSSNSTATGIPQTNSSNSTATGIP</sequence>
<feature type="non-terminal residue" evidence="2">
    <location>
        <position position="1"/>
    </location>
</feature>
<reference evidence="2" key="1">
    <citation type="submission" date="2015-07" db="EMBL/GenBank/DDBJ databases">
        <title>Transcriptome Assembly of Anthurium amnicola.</title>
        <authorList>
            <person name="Suzuki J."/>
        </authorList>
    </citation>
    <scope>NUCLEOTIDE SEQUENCE</scope>
</reference>
<accession>A0A1D1Z219</accession>